<dbReference type="PANTHER" id="PTHR43284:SF1">
    <property type="entry name" value="ASPARAGINE SYNTHETASE"/>
    <property type="match status" value="1"/>
</dbReference>
<dbReference type="GO" id="GO:0004066">
    <property type="term" value="F:asparagine synthase (glutamine-hydrolyzing) activity"/>
    <property type="evidence" value="ECO:0007669"/>
    <property type="project" value="UniProtKB-EC"/>
</dbReference>
<dbReference type="Gene3D" id="3.40.50.620">
    <property type="entry name" value="HUPs"/>
    <property type="match status" value="1"/>
</dbReference>
<comment type="pathway">
    <text evidence="1">Amino-acid biosynthesis; L-asparagine biosynthesis; L-asparagine from L-aspartate (L-Gln route): step 1/1.</text>
</comment>
<dbReference type="InterPro" id="IPR017932">
    <property type="entry name" value="GATase_2_dom"/>
</dbReference>
<keyword evidence="12" id="KW-0436">Ligase</keyword>
<dbReference type="AlphaFoldDB" id="A0A853I7F5"/>
<feature type="domain" description="Glutamine amidotransferase type-2" evidence="11">
    <location>
        <begin position="2"/>
        <end position="214"/>
    </location>
</feature>
<dbReference type="GO" id="GO:0006529">
    <property type="term" value="P:asparagine biosynthetic process"/>
    <property type="evidence" value="ECO:0007669"/>
    <property type="project" value="UniProtKB-KW"/>
</dbReference>
<evidence type="ECO:0000256" key="10">
    <source>
        <dbReference type="PIRSR" id="PIRSR001589-3"/>
    </source>
</evidence>
<feature type="binding site" evidence="9">
    <location>
        <position position="101"/>
    </location>
    <ligand>
        <name>L-glutamine</name>
        <dbReference type="ChEBI" id="CHEBI:58359"/>
    </ligand>
</feature>
<dbReference type="InterPro" id="IPR001962">
    <property type="entry name" value="Asn_synthase"/>
</dbReference>
<dbReference type="InterPro" id="IPR051786">
    <property type="entry name" value="ASN_synthetase/amidase"/>
</dbReference>
<evidence type="ECO:0000256" key="9">
    <source>
        <dbReference type="PIRSR" id="PIRSR001589-2"/>
    </source>
</evidence>
<comment type="caution">
    <text evidence="12">The sequence shown here is derived from an EMBL/GenBank/DDBJ whole genome shotgun (WGS) entry which is preliminary data.</text>
</comment>
<reference evidence="12 13" key="1">
    <citation type="submission" date="2020-07" db="EMBL/GenBank/DDBJ databases">
        <title>Endozoicomonas sp. nov., isolated from sediment.</title>
        <authorList>
            <person name="Gu T."/>
        </authorList>
    </citation>
    <scope>NUCLEOTIDE SEQUENCE [LARGE SCALE GENOMIC DNA]</scope>
    <source>
        <strain evidence="12 13">SM1973</strain>
    </source>
</reference>
<evidence type="ECO:0000256" key="4">
    <source>
        <dbReference type="ARBA" id="ARBA00022741"/>
    </source>
</evidence>
<dbReference type="InterPro" id="IPR029055">
    <property type="entry name" value="Ntn_hydrolases_N"/>
</dbReference>
<dbReference type="EC" id="6.3.5.4" evidence="3"/>
<organism evidence="12 13">
    <name type="scientific">Spartinivicinus marinus</name>
    <dbReference type="NCBI Taxonomy" id="2994442"/>
    <lineage>
        <taxon>Bacteria</taxon>
        <taxon>Pseudomonadati</taxon>
        <taxon>Pseudomonadota</taxon>
        <taxon>Gammaproteobacteria</taxon>
        <taxon>Oceanospirillales</taxon>
        <taxon>Zooshikellaceae</taxon>
        <taxon>Spartinivicinus</taxon>
    </lineage>
</organism>
<dbReference type="Pfam" id="PF13537">
    <property type="entry name" value="GATase_7"/>
    <property type="match status" value="1"/>
</dbReference>
<evidence type="ECO:0000259" key="11">
    <source>
        <dbReference type="PROSITE" id="PS51278"/>
    </source>
</evidence>
<evidence type="ECO:0000256" key="8">
    <source>
        <dbReference type="PIRSR" id="PIRSR001589-1"/>
    </source>
</evidence>
<feature type="active site" description="For GATase activity" evidence="8">
    <location>
        <position position="2"/>
    </location>
</feature>
<dbReference type="RefSeq" id="WP_180569640.1">
    <property type="nucleotide sequence ID" value="NZ_JACCKB010000027.1"/>
</dbReference>
<keyword evidence="13" id="KW-1185">Reference proteome</keyword>
<evidence type="ECO:0000256" key="3">
    <source>
        <dbReference type="ARBA" id="ARBA00012737"/>
    </source>
</evidence>
<feature type="site" description="Important for beta-aspartyl-AMP intermediate formation" evidence="10">
    <location>
        <position position="368"/>
    </location>
</feature>
<evidence type="ECO:0000313" key="12">
    <source>
        <dbReference type="EMBL" id="NYZ67622.1"/>
    </source>
</evidence>
<dbReference type="CDD" id="cd01991">
    <property type="entry name" value="Asn_synthase_B_C"/>
    <property type="match status" value="1"/>
</dbReference>
<dbReference type="PROSITE" id="PS51278">
    <property type="entry name" value="GATASE_TYPE_2"/>
    <property type="match status" value="1"/>
</dbReference>
<name>A0A853I7F5_9GAMM</name>
<dbReference type="InterPro" id="IPR033738">
    <property type="entry name" value="AsnB_N"/>
</dbReference>
<evidence type="ECO:0000256" key="1">
    <source>
        <dbReference type="ARBA" id="ARBA00005187"/>
    </source>
</evidence>
<dbReference type="SUPFAM" id="SSF56235">
    <property type="entry name" value="N-terminal nucleophile aminohydrolases (Ntn hydrolases)"/>
    <property type="match status" value="1"/>
</dbReference>
<dbReference type="Gene3D" id="3.60.20.10">
    <property type="entry name" value="Glutamine Phosphoribosylpyrophosphate, subunit 1, domain 1"/>
    <property type="match status" value="1"/>
</dbReference>
<dbReference type="NCBIfam" id="TIGR01536">
    <property type="entry name" value="asn_synth_AEB"/>
    <property type="match status" value="1"/>
</dbReference>
<protein>
    <recommendedName>
        <fullName evidence="3">asparagine synthase (glutamine-hydrolyzing)</fullName>
        <ecNumber evidence="3">6.3.5.4</ecNumber>
    </recommendedName>
</protein>
<gene>
    <name evidence="12" type="primary">asnB</name>
    <name evidence="12" type="ORF">H0A36_16540</name>
</gene>
<accession>A0A853I7F5</accession>
<evidence type="ECO:0000313" key="13">
    <source>
        <dbReference type="Proteomes" id="UP000569732"/>
    </source>
</evidence>
<comment type="similarity">
    <text evidence="2">Belongs to the asparagine synthetase family.</text>
</comment>
<keyword evidence="8" id="KW-0028">Amino-acid biosynthesis</keyword>
<evidence type="ECO:0000256" key="7">
    <source>
        <dbReference type="ARBA" id="ARBA00048741"/>
    </source>
</evidence>
<dbReference type="InterPro" id="IPR014729">
    <property type="entry name" value="Rossmann-like_a/b/a_fold"/>
</dbReference>
<dbReference type="Proteomes" id="UP000569732">
    <property type="component" value="Unassembled WGS sequence"/>
</dbReference>
<dbReference type="Pfam" id="PF00733">
    <property type="entry name" value="Asn_synthase"/>
    <property type="match status" value="1"/>
</dbReference>
<dbReference type="PIRSF" id="PIRSF001589">
    <property type="entry name" value="Asn_synthetase_glu-h"/>
    <property type="match status" value="1"/>
</dbReference>
<evidence type="ECO:0000256" key="6">
    <source>
        <dbReference type="ARBA" id="ARBA00022962"/>
    </source>
</evidence>
<keyword evidence="6 8" id="KW-0315">Glutamine amidotransferase</keyword>
<dbReference type="PANTHER" id="PTHR43284">
    <property type="entry name" value="ASPARAGINE SYNTHETASE (GLUTAMINE-HYDROLYZING)"/>
    <property type="match status" value="1"/>
</dbReference>
<dbReference type="InterPro" id="IPR006426">
    <property type="entry name" value="Asn_synth_AEB"/>
</dbReference>
<feature type="binding site" evidence="9">
    <location>
        <position position="293"/>
    </location>
    <ligand>
        <name>ATP</name>
        <dbReference type="ChEBI" id="CHEBI:30616"/>
    </ligand>
</feature>
<evidence type="ECO:0000256" key="2">
    <source>
        <dbReference type="ARBA" id="ARBA00005752"/>
    </source>
</evidence>
<keyword evidence="8" id="KW-0061">Asparagine biosynthesis</keyword>
<proteinExistence type="inferred from homology"/>
<dbReference type="GO" id="GO:0005524">
    <property type="term" value="F:ATP binding"/>
    <property type="evidence" value="ECO:0007669"/>
    <property type="project" value="UniProtKB-KW"/>
</dbReference>
<feature type="binding site" evidence="9">
    <location>
        <position position="267"/>
    </location>
    <ligand>
        <name>ATP</name>
        <dbReference type="ChEBI" id="CHEBI:30616"/>
    </ligand>
</feature>
<comment type="catalytic activity">
    <reaction evidence="7">
        <text>L-aspartate + L-glutamine + ATP + H2O = L-asparagine + L-glutamate + AMP + diphosphate + H(+)</text>
        <dbReference type="Rhea" id="RHEA:12228"/>
        <dbReference type="ChEBI" id="CHEBI:15377"/>
        <dbReference type="ChEBI" id="CHEBI:15378"/>
        <dbReference type="ChEBI" id="CHEBI:29985"/>
        <dbReference type="ChEBI" id="CHEBI:29991"/>
        <dbReference type="ChEBI" id="CHEBI:30616"/>
        <dbReference type="ChEBI" id="CHEBI:33019"/>
        <dbReference type="ChEBI" id="CHEBI:58048"/>
        <dbReference type="ChEBI" id="CHEBI:58359"/>
        <dbReference type="ChEBI" id="CHEBI:456215"/>
        <dbReference type="EC" id="6.3.5.4"/>
    </reaction>
</comment>
<evidence type="ECO:0000256" key="5">
    <source>
        <dbReference type="ARBA" id="ARBA00022840"/>
    </source>
</evidence>
<sequence>MCGILGIASKLPLANQDWFSEGSIAMSHRGPDDAGEWWTNDRRVGLAHRRLSIIDLSSAAHQPMSNVMKSLTIVFNGEIYNYKELQLKLSSKGQIFKSNSDTEVILAAYNMWGVDCVKYLIGMFAFAIFDTKAQSLFLARDRAGEKPLFYHHVKGVFCFASELKSLMANRGVSHQIDMGSLDCYLAMGFVPGEQCILKGFKKLPPAHALLFKLNTGEVKVWSYWRLPEFNGKSNSSMDKNLILDELENLLESSVGQQLTADVPVGVLLSGGVDSSLITAMAARKLPKVKTFTIRFPGHGKLDETEHARLIAKYYNTEHVELEAKATTADLLPKLARQFDEPIIDSSMIPTYLVSQLVRQHCTVALGGDGGDELFGGYRHYSRLLWMQNHLGGIPYSLRLIISNMAQWFLPVGFKGRNWLQGLDMDLKYELPLIASYYDKTTRRKLLTQLTSSWPLIAEEVDQKRVPKNTDLLQRATRMDFANYLPEDILVKVDRTSMLNSLEVRAPFLDYRLIEFAFCRIPSYLKATATSKKLLLKELASRILPPEFDQQRKQGFSIPLSSWLKAGSFRELFHDVLLSTQTIFDQRIVRSLLRGQDLGRNNSERLFALVLFELWRREYAVTI</sequence>
<keyword evidence="5 9" id="KW-0067">ATP-binding</keyword>
<dbReference type="GO" id="GO:0005829">
    <property type="term" value="C:cytosol"/>
    <property type="evidence" value="ECO:0007669"/>
    <property type="project" value="TreeGrafter"/>
</dbReference>
<dbReference type="SUPFAM" id="SSF52402">
    <property type="entry name" value="Adenine nucleotide alpha hydrolases-like"/>
    <property type="match status" value="1"/>
</dbReference>
<dbReference type="CDD" id="cd00712">
    <property type="entry name" value="AsnB"/>
    <property type="match status" value="1"/>
</dbReference>
<dbReference type="EMBL" id="JACCKB010000027">
    <property type="protein sequence ID" value="NYZ67622.1"/>
    <property type="molecule type" value="Genomic_DNA"/>
</dbReference>
<keyword evidence="4 9" id="KW-0547">Nucleotide-binding</keyword>